<accession>A0ABR4CAM9</accession>
<proteinExistence type="predicted"/>
<gene>
    <name evidence="2" type="ORF">VTL71DRAFT_1414</name>
</gene>
<evidence type="ECO:0000313" key="3">
    <source>
        <dbReference type="Proteomes" id="UP001595075"/>
    </source>
</evidence>
<keyword evidence="3" id="KW-1185">Reference proteome</keyword>
<feature type="region of interest" description="Disordered" evidence="1">
    <location>
        <begin position="145"/>
        <end position="178"/>
    </location>
</feature>
<evidence type="ECO:0000313" key="2">
    <source>
        <dbReference type="EMBL" id="KAL2066990.1"/>
    </source>
</evidence>
<name>A0ABR4CAM9_9HELO</name>
<evidence type="ECO:0000256" key="1">
    <source>
        <dbReference type="SAM" id="MobiDB-lite"/>
    </source>
</evidence>
<reference evidence="2 3" key="1">
    <citation type="journal article" date="2024" name="Commun. Biol.">
        <title>Comparative genomic analysis of thermophilic fungi reveals convergent evolutionary adaptations and gene losses.</title>
        <authorList>
            <person name="Steindorff A.S."/>
            <person name="Aguilar-Pontes M.V."/>
            <person name="Robinson A.J."/>
            <person name="Andreopoulos B."/>
            <person name="LaButti K."/>
            <person name="Kuo A."/>
            <person name="Mondo S."/>
            <person name="Riley R."/>
            <person name="Otillar R."/>
            <person name="Haridas S."/>
            <person name="Lipzen A."/>
            <person name="Grimwood J."/>
            <person name="Schmutz J."/>
            <person name="Clum A."/>
            <person name="Reid I.D."/>
            <person name="Moisan M.C."/>
            <person name="Butler G."/>
            <person name="Nguyen T.T.M."/>
            <person name="Dewar K."/>
            <person name="Conant G."/>
            <person name="Drula E."/>
            <person name="Henrissat B."/>
            <person name="Hansel C."/>
            <person name="Singer S."/>
            <person name="Hutchinson M.I."/>
            <person name="de Vries R.P."/>
            <person name="Natvig D.O."/>
            <person name="Powell A.J."/>
            <person name="Tsang A."/>
            <person name="Grigoriev I.V."/>
        </authorList>
    </citation>
    <scope>NUCLEOTIDE SEQUENCE [LARGE SCALE GENOMIC DNA]</scope>
    <source>
        <strain evidence="2 3">CBS 494.80</strain>
    </source>
</reference>
<dbReference type="EMBL" id="JAZHXI010000010">
    <property type="protein sequence ID" value="KAL2066990.1"/>
    <property type="molecule type" value="Genomic_DNA"/>
</dbReference>
<feature type="compositionally biased region" description="Low complexity" evidence="1">
    <location>
        <begin position="17"/>
        <end position="27"/>
    </location>
</feature>
<sequence>MDQDDQESKSGMAGNQESEASMASNEESAASKAALNASIKKMEFDINLIPTKIFWDKLEMDGLKHDRAKLASEAVEIKLGIAWYNIQIAVAEDFLDCARNTPKNFKIICALLNTQLLVDFVPFLKNHDTFLREAKSFVMDARKSMSKADEENSSPKKKSSLPRIPQENGSEQYSASPDLDTLHLDTSIRLRELNVQHAPVRQELLRQRSLWIDRVARNERLIAARDSVKSTYAGLEEQIDRLDPNSAAGVLFRKTQNFFILIMETRPQVLCAVDKYGNLSWGSTVRITPANIFRNLRVHLPFFLERTVNCQKWRNVDIQEMVKEVHRDPRFRDKPFHFWALKLDEPHEVRCLNFIVAEVVRELMETWTSVVEEIKSAEAA</sequence>
<organism evidence="2 3">
    <name type="scientific">Oculimacula yallundae</name>
    <dbReference type="NCBI Taxonomy" id="86028"/>
    <lineage>
        <taxon>Eukaryota</taxon>
        <taxon>Fungi</taxon>
        <taxon>Dikarya</taxon>
        <taxon>Ascomycota</taxon>
        <taxon>Pezizomycotina</taxon>
        <taxon>Leotiomycetes</taxon>
        <taxon>Helotiales</taxon>
        <taxon>Ploettnerulaceae</taxon>
        <taxon>Oculimacula</taxon>
    </lineage>
</organism>
<dbReference type="Proteomes" id="UP001595075">
    <property type="component" value="Unassembled WGS sequence"/>
</dbReference>
<feature type="compositionally biased region" description="Basic and acidic residues" evidence="1">
    <location>
        <begin position="145"/>
        <end position="154"/>
    </location>
</feature>
<feature type="region of interest" description="Disordered" evidence="1">
    <location>
        <begin position="1"/>
        <end position="27"/>
    </location>
</feature>
<comment type="caution">
    <text evidence="2">The sequence shown here is derived from an EMBL/GenBank/DDBJ whole genome shotgun (WGS) entry which is preliminary data.</text>
</comment>
<protein>
    <submittedName>
        <fullName evidence="2">Uncharacterized protein</fullName>
    </submittedName>
</protein>